<keyword evidence="1" id="KW-0732">Signal</keyword>
<evidence type="ECO:0000313" key="2">
    <source>
        <dbReference type="EMBL" id="MBA8887224.1"/>
    </source>
</evidence>
<comment type="caution">
    <text evidence="2">The sequence shown here is derived from an EMBL/GenBank/DDBJ whole genome shotgun (WGS) entry which is preliminary data.</text>
</comment>
<dbReference type="RefSeq" id="WP_182530311.1">
    <property type="nucleotide sequence ID" value="NZ_JACGXL010000002.1"/>
</dbReference>
<evidence type="ECO:0000313" key="3">
    <source>
        <dbReference type="Proteomes" id="UP000550401"/>
    </source>
</evidence>
<reference evidence="2 3" key="1">
    <citation type="submission" date="2020-07" db="EMBL/GenBank/DDBJ databases">
        <title>Genomic Encyclopedia of Type Strains, Phase IV (KMG-V): Genome sequencing to study the core and pangenomes of soil and plant-associated prokaryotes.</title>
        <authorList>
            <person name="Whitman W."/>
        </authorList>
    </citation>
    <scope>NUCLEOTIDE SEQUENCE [LARGE SCALE GENOMIC DNA]</scope>
    <source>
        <strain evidence="2 3">RH2WT43</strain>
    </source>
</reference>
<feature type="signal peptide" evidence="1">
    <location>
        <begin position="1"/>
        <end position="30"/>
    </location>
</feature>
<dbReference type="Proteomes" id="UP000550401">
    <property type="component" value="Unassembled WGS sequence"/>
</dbReference>
<dbReference type="AlphaFoldDB" id="A0A839F4L8"/>
<sequence length="376" mass="37824">MILRSTRSAPCRLRLPAAILTVVASAPALAGTPAPLYHLVTLDAPGGSAIAAHDINDAGQVVGRYLDAGFNGRAALWDADGTLHDLALPGLGDGEADAINNAGQIVGAFNDYQNPQAGLLWDPGVSAQPLVLTADAGAFVAPLDIGDGGEVVGGYGQPAQERAFVWTAATGLVDYGLQDANMQFQQARWSAVNASGVLVGHWNQHSSNVHAIIGQVGSASVQSMSSMTEAFASIATAVNDGGVAVGLGLAAAAPELVPVVFAADGSYSEIAGATLDQDNGCAAAINAAGVIVGSAGIGTASGCVPGLKAWVLRDGTVYDLYDVVDDHGPFASFQIGRAINAGGVIVGTGLTADHETLSFRLVPIAGDPVFADGFDG</sequence>
<proteinExistence type="predicted"/>
<feature type="chain" id="PRO_5032745967" description="HAF family extracellular repeat protein" evidence="1">
    <location>
        <begin position="31"/>
        <end position="376"/>
    </location>
</feature>
<keyword evidence="3" id="KW-1185">Reference proteome</keyword>
<protein>
    <recommendedName>
        <fullName evidence="4">HAF family extracellular repeat protein</fullName>
    </recommendedName>
</protein>
<evidence type="ECO:0008006" key="4">
    <source>
        <dbReference type="Google" id="ProtNLM"/>
    </source>
</evidence>
<dbReference type="EMBL" id="JACGXL010000002">
    <property type="protein sequence ID" value="MBA8887224.1"/>
    <property type="molecule type" value="Genomic_DNA"/>
</dbReference>
<accession>A0A839F4L8</accession>
<evidence type="ECO:0000256" key="1">
    <source>
        <dbReference type="SAM" id="SignalP"/>
    </source>
</evidence>
<gene>
    <name evidence="2" type="ORF">FHW12_001438</name>
</gene>
<organism evidence="2 3">
    <name type="scientific">Dokdonella fugitiva</name>
    <dbReference type="NCBI Taxonomy" id="328517"/>
    <lineage>
        <taxon>Bacteria</taxon>
        <taxon>Pseudomonadati</taxon>
        <taxon>Pseudomonadota</taxon>
        <taxon>Gammaproteobacteria</taxon>
        <taxon>Lysobacterales</taxon>
        <taxon>Rhodanobacteraceae</taxon>
        <taxon>Dokdonella</taxon>
    </lineage>
</organism>
<name>A0A839F4L8_9GAMM</name>